<protein>
    <recommendedName>
        <fullName evidence="4">TerB family tellurite resistance protein</fullName>
    </recommendedName>
</protein>
<dbReference type="Proteomes" id="UP000245391">
    <property type="component" value="Unassembled WGS sequence"/>
</dbReference>
<organism evidence="2 3">
    <name type="scientific">Pedobacter paludis</name>
    <dbReference type="NCBI Taxonomy" id="2203212"/>
    <lineage>
        <taxon>Bacteria</taxon>
        <taxon>Pseudomonadati</taxon>
        <taxon>Bacteroidota</taxon>
        <taxon>Sphingobacteriia</taxon>
        <taxon>Sphingobacteriales</taxon>
        <taxon>Sphingobacteriaceae</taxon>
        <taxon>Pedobacter</taxon>
    </lineage>
</organism>
<accession>A0A317F1L8</accession>
<keyword evidence="1" id="KW-0732">Signal</keyword>
<evidence type="ECO:0000313" key="2">
    <source>
        <dbReference type="EMBL" id="PWS32665.1"/>
    </source>
</evidence>
<feature type="signal peptide" evidence="1">
    <location>
        <begin position="1"/>
        <end position="19"/>
    </location>
</feature>
<dbReference type="EMBL" id="QGNY01000002">
    <property type="protein sequence ID" value="PWS32665.1"/>
    <property type="molecule type" value="Genomic_DNA"/>
</dbReference>
<dbReference type="RefSeq" id="WP_109928837.1">
    <property type="nucleotide sequence ID" value="NZ_QGNY01000002.1"/>
</dbReference>
<gene>
    <name evidence="2" type="ORF">DF947_06230</name>
</gene>
<dbReference type="AlphaFoldDB" id="A0A317F1L8"/>
<proteinExistence type="predicted"/>
<comment type="caution">
    <text evidence="2">The sequence shown here is derived from an EMBL/GenBank/DDBJ whole genome shotgun (WGS) entry which is preliminary data.</text>
</comment>
<keyword evidence="3" id="KW-1185">Reference proteome</keyword>
<evidence type="ECO:0000256" key="1">
    <source>
        <dbReference type="SAM" id="SignalP"/>
    </source>
</evidence>
<feature type="chain" id="PRO_5016389668" description="TerB family tellurite resistance protein" evidence="1">
    <location>
        <begin position="20"/>
        <end position="218"/>
    </location>
</feature>
<evidence type="ECO:0008006" key="4">
    <source>
        <dbReference type="Google" id="ProtNLM"/>
    </source>
</evidence>
<dbReference type="OrthoDB" id="822368at2"/>
<reference evidence="3" key="1">
    <citation type="submission" date="2018-05" db="EMBL/GenBank/DDBJ databases">
        <title>Pedobacter paludis sp. nov., isolated from wetland soil.</title>
        <authorList>
            <person name="Zhang Y."/>
        </authorList>
    </citation>
    <scope>NUCLEOTIDE SEQUENCE [LARGE SCALE GENOMIC DNA]</scope>
    <source>
        <strain evidence="3">R-8</strain>
    </source>
</reference>
<evidence type="ECO:0000313" key="3">
    <source>
        <dbReference type="Proteomes" id="UP000245391"/>
    </source>
</evidence>
<name>A0A317F1L8_9SPHI</name>
<sequence>MKRVLLIFGFLWCYSYASAQLNVELLHQLVAESKSEHEKQSDARNNQGLASTNESVNKTSLTRLKEKYRDIQSRFKTLGLAISAAQIGIEAYPIVSDIIAQQAIIFNICSSEPLFLPLAIETEADIGDRAYRLLNYLYGLALVAGDLNQMKPADRKMLFFFVVTELRAIAGASKGLAATLGYASRKKAADALNPFSGFINQDRAIIDRIIERTKQLGQ</sequence>